<keyword evidence="3" id="KW-1185">Reference proteome</keyword>
<protein>
    <submittedName>
        <fullName evidence="2">Flagellar basal body rod protein</fullName>
    </submittedName>
</protein>
<dbReference type="RefSeq" id="WP_388037639.1">
    <property type="nucleotide sequence ID" value="NZ_JBHUEK010000015.1"/>
</dbReference>
<proteinExistence type="predicted"/>
<dbReference type="Proteomes" id="UP001597227">
    <property type="component" value="Unassembled WGS sequence"/>
</dbReference>
<evidence type="ECO:0000313" key="3">
    <source>
        <dbReference type="Proteomes" id="UP001597227"/>
    </source>
</evidence>
<comment type="caution">
    <text evidence="2">The sequence shown here is derived from an EMBL/GenBank/DDBJ whole genome shotgun (WGS) entry which is preliminary data.</text>
</comment>
<feature type="transmembrane region" description="Helical" evidence="1">
    <location>
        <begin position="50"/>
        <end position="83"/>
    </location>
</feature>
<evidence type="ECO:0000313" key="2">
    <source>
        <dbReference type="EMBL" id="MFD1779003.1"/>
    </source>
</evidence>
<dbReference type="EMBL" id="JBHUEK010000015">
    <property type="protein sequence ID" value="MFD1779003.1"/>
    <property type="molecule type" value="Genomic_DNA"/>
</dbReference>
<gene>
    <name evidence="2" type="ORF">ACFSFW_10025</name>
</gene>
<organism evidence="2 3">
    <name type="scientific">Fredinandcohnia salidurans</name>
    <dbReference type="NCBI Taxonomy" id="2595041"/>
    <lineage>
        <taxon>Bacteria</taxon>
        <taxon>Bacillati</taxon>
        <taxon>Bacillota</taxon>
        <taxon>Bacilli</taxon>
        <taxon>Bacillales</taxon>
        <taxon>Bacillaceae</taxon>
        <taxon>Fredinandcohnia</taxon>
    </lineage>
</organism>
<keyword evidence="1" id="KW-0812">Transmembrane</keyword>
<sequence length="115" mass="12603">MKKFGLFILGGIAAIVLLSQVGPLIGLAISLAILYFAFKQFMKTDSTLGKVLWAIVGVISLIASASNAPAILGVVAAYILYVVIKNWKKEKKEVVSESTDPFTNFERQWAELNKR</sequence>
<accession>A0ABW4MNL4</accession>
<feature type="transmembrane region" description="Helical" evidence="1">
    <location>
        <begin position="7"/>
        <end position="38"/>
    </location>
</feature>
<keyword evidence="1" id="KW-0472">Membrane</keyword>
<keyword evidence="2" id="KW-0969">Cilium</keyword>
<reference evidence="3" key="1">
    <citation type="journal article" date="2019" name="Int. J. Syst. Evol. Microbiol.">
        <title>The Global Catalogue of Microorganisms (GCM) 10K type strain sequencing project: providing services to taxonomists for standard genome sequencing and annotation.</title>
        <authorList>
            <consortium name="The Broad Institute Genomics Platform"/>
            <consortium name="The Broad Institute Genome Sequencing Center for Infectious Disease"/>
            <person name="Wu L."/>
            <person name="Ma J."/>
        </authorList>
    </citation>
    <scope>NUCLEOTIDE SEQUENCE [LARGE SCALE GENOMIC DNA]</scope>
    <source>
        <strain evidence="3">CCUG 15531</strain>
    </source>
</reference>
<keyword evidence="2" id="KW-0282">Flagellum</keyword>
<keyword evidence="2" id="KW-0966">Cell projection</keyword>
<name>A0ABW4MNL4_9BACI</name>
<evidence type="ECO:0000256" key="1">
    <source>
        <dbReference type="SAM" id="Phobius"/>
    </source>
</evidence>
<keyword evidence="1" id="KW-1133">Transmembrane helix</keyword>